<dbReference type="GO" id="GO:0005975">
    <property type="term" value="P:carbohydrate metabolic process"/>
    <property type="evidence" value="ECO:0007669"/>
    <property type="project" value="InterPro"/>
</dbReference>
<dbReference type="SUPFAM" id="SSF51445">
    <property type="entry name" value="(Trans)glycosidases"/>
    <property type="match status" value="1"/>
</dbReference>
<dbReference type="CDD" id="cd06603">
    <property type="entry name" value="GH31_GANC_GANAB_alpha"/>
    <property type="match status" value="1"/>
</dbReference>
<proteinExistence type="inferred from homology"/>
<evidence type="ECO:0000256" key="1">
    <source>
        <dbReference type="ARBA" id="ARBA00004240"/>
    </source>
</evidence>
<dbReference type="RefSeq" id="XP_003870354.1">
    <property type="nucleotide sequence ID" value="XM_003870305.1"/>
</dbReference>
<evidence type="ECO:0000256" key="10">
    <source>
        <dbReference type="RuleBase" id="RU361185"/>
    </source>
</evidence>
<dbReference type="EMBL" id="HE681723">
    <property type="protein sequence ID" value="CCG24224.1"/>
    <property type="molecule type" value="Genomic_DNA"/>
</dbReference>
<organism evidence="14 15">
    <name type="scientific">Candida orthopsilosis (strain 90-125)</name>
    <name type="common">Yeast</name>
    <dbReference type="NCBI Taxonomy" id="1136231"/>
    <lineage>
        <taxon>Eukaryota</taxon>
        <taxon>Fungi</taxon>
        <taxon>Dikarya</taxon>
        <taxon>Ascomycota</taxon>
        <taxon>Saccharomycotina</taxon>
        <taxon>Pichiomycetes</taxon>
        <taxon>Debaryomycetaceae</taxon>
        <taxon>Candida/Lodderomyces clade</taxon>
        <taxon>Candida</taxon>
    </lineage>
</organism>
<comment type="subcellular location">
    <subcellularLocation>
        <location evidence="1">Endoplasmic reticulum</location>
    </subcellularLocation>
</comment>
<evidence type="ECO:0000259" key="13">
    <source>
        <dbReference type="Pfam" id="PF21365"/>
    </source>
</evidence>
<dbReference type="InterPro" id="IPR013780">
    <property type="entry name" value="Glyco_hydro_b"/>
</dbReference>
<dbReference type="SUPFAM" id="SSF51011">
    <property type="entry name" value="Glycosyl hydrolase domain"/>
    <property type="match status" value="1"/>
</dbReference>
<evidence type="ECO:0000256" key="3">
    <source>
        <dbReference type="ARBA" id="ARBA00007806"/>
    </source>
</evidence>
<dbReference type="InterPro" id="IPR011013">
    <property type="entry name" value="Gal_mutarotase_sf_dom"/>
</dbReference>
<comment type="pathway">
    <text evidence="2">Glycan metabolism; N-glycan metabolism.</text>
</comment>
<dbReference type="Pfam" id="PF13802">
    <property type="entry name" value="Gal_mutarotas_2"/>
    <property type="match status" value="1"/>
</dbReference>
<dbReference type="eggNOG" id="KOG1066">
    <property type="taxonomic scope" value="Eukaryota"/>
</dbReference>
<evidence type="ECO:0000256" key="6">
    <source>
        <dbReference type="ARBA" id="ARBA00022824"/>
    </source>
</evidence>
<dbReference type="CDD" id="cd14752">
    <property type="entry name" value="GH31_N"/>
    <property type="match status" value="1"/>
</dbReference>
<reference evidence="14 15" key="1">
    <citation type="journal article" date="2012" name="PLoS ONE">
        <title>Sequence and analysis of the genome of the pathogenic yeast Candida orthopsilosis.</title>
        <authorList>
            <person name="Riccombeni A."/>
            <person name="Vidanes G."/>
            <person name="Proux-Wera E."/>
            <person name="Wolfe K.H."/>
            <person name="Butler G."/>
        </authorList>
    </citation>
    <scope>NUCLEOTIDE SEQUENCE [LARGE SCALE GENOMIC DNA]</scope>
    <source>
        <strain evidence="14 15">Co 90-125</strain>
    </source>
</reference>
<keyword evidence="4" id="KW-0732">Signal</keyword>
<keyword evidence="7" id="KW-0325">Glycoprotein</keyword>
<dbReference type="InterPro" id="IPR025887">
    <property type="entry name" value="Glyco_hydro_31_N_dom"/>
</dbReference>
<gene>
    <name evidence="14" type="ORF">CORT_0E06430</name>
</gene>
<evidence type="ECO:0000256" key="7">
    <source>
        <dbReference type="ARBA" id="ARBA00023180"/>
    </source>
</evidence>
<dbReference type="InterPro" id="IPR000322">
    <property type="entry name" value="Glyco_hydro_31_TIM"/>
</dbReference>
<dbReference type="GeneID" id="14540719"/>
<keyword evidence="15" id="KW-1185">Reference proteome</keyword>
<dbReference type="HOGENOM" id="CLU_000631_7_0_1"/>
<dbReference type="InterPro" id="IPR048395">
    <property type="entry name" value="Glyco_hydro_31_C"/>
</dbReference>
<feature type="domain" description="Glycosyl hydrolase family 31 C-terminal" evidence="13">
    <location>
        <begin position="755"/>
        <end position="847"/>
    </location>
</feature>
<dbReference type="SUPFAM" id="SSF74650">
    <property type="entry name" value="Galactose mutarotase-like"/>
    <property type="match status" value="1"/>
</dbReference>
<evidence type="ECO:0000256" key="5">
    <source>
        <dbReference type="ARBA" id="ARBA00022801"/>
    </source>
</evidence>
<dbReference type="OrthoDB" id="1334205at2759"/>
<dbReference type="InterPro" id="IPR017853">
    <property type="entry name" value="GH"/>
</dbReference>
<comment type="similarity">
    <text evidence="3 10">Belongs to the glycosyl hydrolase 31 family.</text>
</comment>
<protein>
    <recommendedName>
        <fullName evidence="9">Glucosidase II subunit alpha</fullName>
    </recommendedName>
</protein>
<dbReference type="PANTHER" id="PTHR22762:SF54">
    <property type="entry name" value="BCDNA.GH04962"/>
    <property type="match status" value="1"/>
</dbReference>
<dbReference type="KEGG" id="cot:CORT_0E06430"/>
<feature type="domain" description="Glycoside hydrolase family 31 N-terminal" evidence="12">
    <location>
        <begin position="187"/>
        <end position="380"/>
    </location>
</feature>
<evidence type="ECO:0000256" key="4">
    <source>
        <dbReference type="ARBA" id="ARBA00022729"/>
    </source>
</evidence>
<accession>H8X8C5</accession>
<evidence type="ECO:0000259" key="12">
    <source>
        <dbReference type="Pfam" id="PF13802"/>
    </source>
</evidence>
<dbReference type="Gene3D" id="2.60.40.1180">
    <property type="entry name" value="Golgi alpha-mannosidase II"/>
    <property type="match status" value="2"/>
</dbReference>
<keyword evidence="6" id="KW-0256">Endoplasmic reticulum</keyword>
<dbReference type="PANTHER" id="PTHR22762">
    <property type="entry name" value="ALPHA-GLUCOSIDASE"/>
    <property type="match status" value="1"/>
</dbReference>
<name>H8X8C5_CANO9</name>
<feature type="domain" description="Glycoside hydrolase family 31 TIM barrel" evidence="11">
    <location>
        <begin position="423"/>
        <end position="746"/>
    </location>
</feature>
<evidence type="ECO:0000256" key="2">
    <source>
        <dbReference type="ARBA" id="ARBA00004833"/>
    </source>
</evidence>
<dbReference type="GO" id="GO:0017177">
    <property type="term" value="C:glucosidase II complex"/>
    <property type="evidence" value="ECO:0007669"/>
    <property type="project" value="TreeGrafter"/>
</dbReference>
<dbReference type="Gene3D" id="3.20.20.80">
    <property type="entry name" value="Glycosidases"/>
    <property type="match status" value="2"/>
</dbReference>
<evidence type="ECO:0000259" key="11">
    <source>
        <dbReference type="Pfam" id="PF01055"/>
    </source>
</evidence>
<dbReference type="GO" id="GO:0030246">
    <property type="term" value="F:carbohydrate binding"/>
    <property type="evidence" value="ECO:0007669"/>
    <property type="project" value="InterPro"/>
</dbReference>
<keyword evidence="8 10" id="KW-0326">Glycosidase</keyword>
<evidence type="ECO:0000313" key="15">
    <source>
        <dbReference type="Proteomes" id="UP000005018"/>
    </source>
</evidence>
<dbReference type="Gene3D" id="2.60.40.1760">
    <property type="entry name" value="glycosyl hydrolase (family 31)"/>
    <property type="match status" value="1"/>
</dbReference>
<dbReference type="AlphaFoldDB" id="H8X8C5"/>
<sequence>MAISNAECFLSALSISVSSLNQLESPTKAINLFTTCIKCWLRILMASLKHARIGQTLPFEKYRARHCYGTLTSNTTMQLHHNLTLFIFILINSCFAAKDYLFKSCEQNGFCHRNRHYANAIKSDLDFKSPYIIVPESISIDNGIVKGIAVKELPSLTTRVEFPFEIGVLGNSFHFKLNENREANQQLVNYRRYNETSKWSFAEGVKLNNEVKYNKDKTLIDVAYGHNKVSIQFSPVKLTFFYKDKEVLVINDKQLLNIEHQRLEENNNENVLPQESTFNMFSDNFADSKNDKLPLGPESIGLDFSLKGFNNLYGIPEHADSMFLKDTRDREPYRLFNVDIFEYETDSRLPMYGSIPLLMAVNANAALGIFWVNSADTYIDITKDKDSSVHWMSENGVLEFIVIVENSPKQVNEEYGKLTGNTQLPILSSLGYHQCRWNYNDIKDVLEVNSKFDESEIPYDTIWLDIEYADNKKYFTWDSENFADPGYMLKELNRTGRNLAVIIDPHIKTGYEVSDAIISKSLTMKNNENQVYYGHCWPGESVWIDTLDPKSQPFWNDLHKTFMISDEYKNLLLWNDMNEPSVFNGPETSAPKDNIHYGQWEHRSIHNLYGLTYHETTFKSLVNRLPTQRPFILTRSYFAGSQRTAAMWTGDNMSKWEYLKISIPMVLTSNIVGMPFAGADVGGFFGNPSSELLTRWYQAGIWYPFFRAHAHIDSRRREPYLIGDPFTSYIRDAIRLRYKLLPVFYTSFYEATLTGAPVLKPVFYEYQDSEDSQVYEIEDEFFLGNSGILVKPVTDEGANEVSFKAPKYEKENFYHFTNGIISDKVYRDGFKVELSDIPMLLKGGSVVPVKSRYRRSTKLMKHDPYTLVIALDKKGEATGQLYIDDGESLTPEYKLLSFIIDQHAIAVNSTGDYDLPVGFEKITIVGANFEIDTVSSGKLVKESNKIVINNPKEFPVKFSRKSESHDEL</sequence>
<dbReference type="GO" id="GO:0006491">
    <property type="term" value="P:N-glycan processing"/>
    <property type="evidence" value="ECO:0007669"/>
    <property type="project" value="TreeGrafter"/>
</dbReference>
<evidence type="ECO:0000256" key="9">
    <source>
        <dbReference type="ARBA" id="ARBA00042895"/>
    </source>
</evidence>
<dbReference type="Proteomes" id="UP000005018">
    <property type="component" value="Chromosome 5"/>
</dbReference>
<keyword evidence="5 10" id="KW-0378">Hydrolase</keyword>
<dbReference type="Pfam" id="PF21365">
    <property type="entry name" value="Glyco_hydro_31_3rd"/>
    <property type="match status" value="1"/>
</dbReference>
<evidence type="ECO:0000256" key="8">
    <source>
        <dbReference type="ARBA" id="ARBA00023295"/>
    </source>
</evidence>
<evidence type="ECO:0000313" key="14">
    <source>
        <dbReference type="EMBL" id="CCG24224.1"/>
    </source>
</evidence>
<dbReference type="GO" id="GO:0090599">
    <property type="term" value="F:alpha-glucosidase activity"/>
    <property type="evidence" value="ECO:0007669"/>
    <property type="project" value="TreeGrafter"/>
</dbReference>
<dbReference type="Pfam" id="PF01055">
    <property type="entry name" value="Glyco_hydro_31_2nd"/>
    <property type="match status" value="1"/>
</dbReference>